<dbReference type="PANTHER" id="PTHR24559">
    <property type="entry name" value="TRANSPOSON TY3-I GAG-POL POLYPROTEIN"/>
    <property type="match status" value="1"/>
</dbReference>
<gene>
    <name evidence="1" type="ORF">B4U80_02282</name>
</gene>
<dbReference type="Proteomes" id="UP000288716">
    <property type="component" value="Unassembled WGS sequence"/>
</dbReference>
<reference evidence="1 2" key="1">
    <citation type="journal article" date="2018" name="Gigascience">
        <title>Genomes of trombidid mites reveal novel predicted allergens and laterally-transferred genes associated with secondary metabolism.</title>
        <authorList>
            <person name="Dong X."/>
            <person name="Chaisiri K."/>
            <person name="Xia D."/>
            <person name="Armstrong S.D."/>
            <person name="Fang Y."/>
            <person name="Donnelly M.J."/>
            <person name="Kadowaki T."/>
            <person name="McGarry J.W."/>
            <person name="Darby A.C."/>
            <person name="Makepeace B.L."/>
        </authorList>
    </citation>
    <scope>NUCLEOTIDE SEQUENCE [LARGE SCALE GENOMIC DNA]</scope>
    <source>
        <strain evidence="1">UoL-UT</strain>
    </source>
</reference>
<keyword evidence="2" id="KW-1185">Reference proteome</keyword>
<dbReference type="SUPFAM" id="SSF56672">
    <property type="entry name" value="DNA/RNA polymerases"/>
    <property type="match status" value="1"/>
</dbReference>
<comment type="caution">
    <text evidence="1">The sequence shown here is derived from an EMBL/GenBank/DDBJ whole genome shotgun (WGS) entry which is preliminary data.</text>
</comment>
<dbReference type="GO" id="GO:0071897">
    <property type="term" value="P:DNA biosynthetic process"/>
    <property type="evidence" value="ECO:0007669"/>
    <property type="project" value="UniProtKB-ARBA"/>
</dbReference>
<dbReference type="InterPro" id="IPR043502">
    <property type="entry name" value="DNA/RNA_pol_sf"/>
</dbReference>
<dbReference type="STRING" id="299467.A0A443RS93"/>
<dbReference type="OrthoDB" id="3863715at2759"/>
<evidence type="ECO:0000313" key="1">
    <source>
        <dbReference type="EMBL" id="RWS18201.1"/>
    </source>
</evidence>
<accession>A0A443RS93</accession>
<name>A0A443RS93_9ACAR</name>
<sequence>MSTRFSVFNSHCLPEDEFKQQVITATEDREISRQPVNKELDKLLQEYVDIFDKNEPVGKFAGEKFRIKLKSDTPIRRPPYRHPRWKRDIINEQVKELLANGSIRESDSPYGSPVTTALKADGTHRLVIDVRELNKVTVDDIEPMPNIDDIVEDTVHSRFFTK</sequence>
<organism evidence="1 2">
    <name type="scientific">Leptotrombidium deliense</name>
    <dbReference type="NCBI Taxonomy" id="299467"/>
    <lineage>
        <taxon>Eukaryota</taxon>
        <taxon>Metazoa</taxon>
        <taxon>Ecdysozoa</taxon>
        <taxon>Arthropoda</taxon>
        <taxon>Chelicerata</taxon>
        <taxon>Arachnida</taxon>
        <taxon>Acari</taxon>
        <taxon>Acariformes</taxon>
        <taxon>Trombidiformes</taxon>
        <taxon>Prostigmata</taxon>
        <taxon>Anystina</taxon>
        <taxon>Parasitengona</taxon>
        <taxon>Trombiculoidea</taxon>
        <taxon>Trombiculidae</taxon>
        <taxon>Leptotrombidium</taxon>
    </lineage>
</organism>
<dbReference type="Gene3D" id="3.10.10.10">
    <property type="entry name" value="HIV Type 1 Reverse Transcriptase, subunit A, domain 1"/>
    <property type="match status" value="1"/>
</dbReference>
<evidence type="ECO:0000313" key="2">
    <source>
        <dbReference type="Proteomes" id="UP000288716"/>
    </source>
</evidence>
<protein>
    <submittedName>
        <fullName evidence="1">Uncharacterized protein</fullName>
    </submittedName>
</protein>
<dbReference type="AlphaFoldDB" id="A0A443RS93"/>
<dbReference type="PANTHER" id="PTHR24559:SF444">
    <property type="entry name" value="REVERSE TRANSCRIPTASE DOMAIN-CONTAINING PROTEIN"/>
    <property type="match status" value="1"/>
</dbReference>
<feature type="non-terminal residue" evidence="1">
    <location>
        <position position="162"/>
    </location>
</feature>
<dbReference type="EMBL" id="NCKV01043948">
    <property type="protein sequence ID" value="RWS18201.1"/>
    <property type="molecule type" value="Genomic_DNA"/>
</dbReference>
<proteinExistence type="predicted"/>
<dbReference type="VEuPathDB" id="VectorBase:LDEU013839"/>
<dbReference type="InterPro" id="IPR053134">
    <property type="entry name" value="RNA-dir_DNA_polymerase"/>
</dbReference>